<keyword evidence="2" id="KW-1185">Reference proteome</keyword>
<evidence type="ECO:0000313" key="2">
    <source>
        <dbReference type="Proteomes" id="UP000183002"/>
    </source>
</evidence>
<reference evidence="1 2" key="1">
    <citation type="submission" date="2016-10" db="EMBL/GenBank/DDBJ databases">
        <authorList>
            <person name="de Groot N.N."/>
        </authorList>
    </citation>
    <scope>NUCLEOTIDE SEQUENCE [LARGE SCALE GENOMIC DNA]</scope>
    <source>
        <strain evidence="1 2">CGMCC 1.10836</strain>
    </source>
</reference>
<dbReference type="STRING" id="1077947.SAMN05216227_101015"/>
<gene>
    <name evidence="1" type="ORF">SAMN05216227_101015</name>
</gene>
<accession>A0A1H8F4V6</accession>
<dbReference type="EMBL" id="FOCO01000010">
    <property type="protein sequence ID" value="SEN26118.1"/>
    <property type="molecule type" value="Genomic_DNA"/>
</dbReference>
<proteinExistence type="predicted"/>
<dbReference type="AlphaFoldDB" id="A0A1H8F4V6"/>
<organism evidence="1 2">
    <name type="scientific">Pseudorhodobacter antarcticus</name>
    <dbReference type="NCBI Taxonomy" id="1077947"/>
    <lineage>
        <taxon>Bacteria</taxon>
        <taxon>Pseudomonadati</taxon>
        <taxon>Pseudomonadota</taxon>
        <taxon>Alphaproteobacteria</taxon>
        <taxon>Rhodobacterales</taxon>
        <taxon>Paracoccaceae</taxon>
        <taxon>Pseudorhodobacter</taxon>
    </lineage>
</organism>
<protein>
    <submittedName>
        <fullName evidence="1">Uncharacterized protein</fullName>
    </submittedName>
</protein>
<evidence type="ECO:0000313" key="1">
    <source>
        <dbReference type="EMBL" id="SEN26118.1"/>
    </source>
</evidence>
<name>A0A1H8F4V6_9RHOB</name>
<sequence>MVLGADMGRLGLMVLGLALLAGCGTPQERCIASATRDARILDRLITETQGNIDRGFAYVEVQRSRTVWVVCVPAQAATATSPAQSAQMCMDDQYYTETRPQAINLADERVKLAEMRKKRAELERAAVRDVASCKAQHPK</sequence>
<dbReference type="Proteomes" id="UP000183002">
    <property type="component" value="Unassembled WGS sequence"/>
</dbReference>